<feature type="domain" description="HMG box" evidence="2">
    <location>
        <begin position="134"/>
        <end position="184"/>
    </location>
</feature>
<keyword evidence="4" id="KW-1185">Reference proteome</keyword>
<feature type="compositionally biased region" description="Basic and acidic residues" evidence="1">
    <location>
        <begin position="124"/>
        <end position="137"/>
    </location>
</feature>
<name>A0A0N4XI71_NIPBR</name>
<reference evidence="3 4" key="2">
    <citation type="submission" date="2018-11" db="EMBL/GenBank/DDBJ databases">
        <authorList>
            <consortium name="Pathogen Informatics"/>
        </authorList>
    </citation>
    <scope>NUCLEOTIDE SEQUENCE [LARGE SCALE GENOMIC DNA]</scope>
</reference>
<feature type="domain" description="HMG box" evidence="2">
    <location>
        <begin position="30"/>
        <end position="99"/>
    </location>
</feature>
<dbReference type="Gene3D" id="1.10.30.10">
    <property type="entry name" value="High mobility group box domain"/>
    <property type="match status" value="2"/>
</dbReference>
<feature type="region of interest" description="Disordered" evidence="1">
    <location>
        <begin position="180"/>
        <end position="201"/>
    </location>
</feature>
<dbReference type="InterPro" id="IPR036910">
    <property type="entry name" value="HMG_box_dom_sf"/>
</dbReference>
<feature type="region of interest" description="Disordered" evidence="1">
    <location>
        <begin position="110"/>
        <end position="142"/>
    </location>
</feature>
<dbReference type="CDD" id="cd00084">
    <property type="entry name" value="HMG-box_SF"/>
    <property type="match status" value="1"/>
</dbReference>
<evidence type="ECO:0000259" key="2">
    <source>
        <dbReference type="SMART" id="SM00398"/>
    </source>
</evidence>
<evidence type="ECO:0000313" key="4">
    <source>
        <dbReference type="Proteomes" id="UP000271162"/>
    </source>
</evidence>
<dbReference type="SMART" id="SM00398">
    <property type="entry name" value="HMG"/>
    <property type="match status" value="2"/>
</dbReference>
<evidence type="ECO:0000313" key="5">
    <source>
        <dbReference type="WBParaSite" id="NBR_0000222301-mRNA-1"/>
    </source>
</evidence>
<dbReference type="InterPro" id="IPR009071">
    <property type="entry name" value="HMG_box_dom"/>
</dbReference>
<sequence length="201" mass="23366">MCINAAYVCSTQTIGGGVDRYGEKEHKYPVTGMTMGPMTFFVKEHFAKASPKDLSEGKNTMKEAAAKWKSLDEASRKRYEELSRQYREKKIREFEELSEEEKKEMIAASLHEKEERAKRKSRKERKENWEKTGHPERPPSAYNIFVQERYNQLKDQGEVITPSYNKRAAKLFSEYKSKLESWKAATGTKTEENPKSPPVKE</sequence>
<evidence type="ECO:0000256" key="1">
    <source>
        <dbReference type="SAM" id="MobiDB-lite"/>
    </source>
</evidence>
<dbReference type="STRING" id="27835.A0A0N4XI71"/>
<feature type="compositionally biased region" description="Basic and acidic residues" evidence="1">
    <location>
        <begin position="189"/>
        <end position="201"/>
    </location>
</feature>
<dbReference type="WBParaSite" id="NBR_0000222301-mRNA-1">
    <property type="protein sequence ID" value="NBR_0000222301-mRNA-1"/>
    <property type="gene ID" value="NBR_0000222301"/>
</dbReference>
<accession>A0A0N4XI71</accession>
<dbReference type="AlphaFoldDB" id="A0A0N4XI71"/>
<evidence type="ECO:0000313" key="3">
    <source>
        <dbReference type="EMBL" id="VDL65813.1"/>
    </source>
</evidence>
<organism evidence="5">
    <name type="scientific">Nippostrongylus brasiliensis</name>
    <name type="common">Rat hookworm</name>
    <dbReference type="NCBI Taxonomy" id="27835"/>
    <lineage>
        <taxon>Eukaryota</taxon>
        <taxon>Metazoa</taxon>
        <taxon>Ecdysozoa</taxon>
        <taxon>Nematoda</taxon>
        <taxon>Chromadorea</taxon>
        <taxon>Rhabditida</taxon>
        <taxon>Rhabditina</taxon>
        <taxon>Rhabditomorpha</taxon>
        <taxon>Strongyloidea</taxon>
        <taxon>Heligmosomidae</taxon>
        <taxon>Nippostrongylus</taxon>
    </lineage>
</organism>
<dbReference type="EMBL" id="UYSL01002386">
    <property type="protein sequence ID" value="VDL65813.1"/>
    <property type="molecule type" value="Genomic_DNA"/>
</dbReference>
<gene>
    <name evidence="3" type="ORF">NBR_LOCUS2224</name>
</gene>
<dbReference type="SUPFAM" id="SSF47095">
    <property type="entry name" value="HMG-box"/>
    <property type="match status" value="2"/>
</dbReference>
<protein>
    <submittedName>
        <fullName evidence="5">HMG box domain-containing protein</fullName>
    </submittedName>
</protein>
<dbReference type="Proteomes" id="UP000271162">
    <property type="component" value="Unassembled WGS sequence"/>
</dbReference>
<reference evidence="5" key="1">
    <citation type="submission" date="2017-02" db="UniProtKB">
        <authorList>
            <consortium name="WormBaseParasite"/>
        </authorList>
    </citation>
    <scope>IDENTIFICATION</scope>
</reference>
<proteinExistence type="predicted"/>